<dbReference type="SUPFAM" id="SSF53850">
    <property type="entry name" value="Periplasmic binding protein-like II"/>
    <property type="match status" value="1"/>
</dbReference>
<evidence type="ECO:0000313" key="5">
    <source>
        <dbReference type="EMBL" id="MBF0637034.1"/>
    </source>
</evidence>
<keyword evidence="6" id="KW-1185">Reference proteome</keyword>
<gene>
    <name evidence="5" type="ORF">INT08_07610</name>
</gene>
<evidence type="ECO:0000313" key="6">
    <source>
        <dbReference type="Proteomes" id="UP000619838"/>
    </source>
</evidence>
<evidence type="ECO:0000256" key="2">
    <source>
        <dbReference type="ARBA" id="ARBA00010742"/>
    </source>
</evidence>
<evidence type="ECO:0000256" key="3">
    <source>
        <dbReference type="ARBA" id="ARBA00022729"/>
    </source>
</evidence>
<dbReference type="Proteomes" id="UP000619838">
    <property type="component" value="Unassembled WGS sequence"/>
</dbReference>
<dbReference type="PANTHER" id="PTHR30024">
    <property type="entry name" value="ALIPHATIC SULFONATES-BINDING PROTEIN-RELATED"/>
    <property type="match status" value="1"/>
</dbReference>
<comment type="similarity">
    <text evidence="2">Belongs to the bacterial solute-binding protein SsuA/TauA family.</text>
</comment>
<dbReference type="Pfam" id="PF09084">
    <property type="entry name" value="NMT1"/>
    <property type="match status" value="1"/>
</dbReference>
<evidence type="ECO:0000256" key="1">
    <source>
        <dbReference type="ARBA" id="ARBA00004418"/>
    </source>
</evidence>
<dbReference type="PANTHER" id="PTHR30024:SF47">
    <property type="entry name" value="TAURINE-BINDING PERIPLASMIC PROTEIN"/>
    <property type="match status" value="1"/>
</dbReference>
<sequence length="303" mass="33243">MRIGYIPIAECLPLYVAVEKGFFDKYGIEVELVAFGGGAKILDEIEAGNLDAGISNMVSFVRSLVRGEELYSVFGATYETECHQEHALLVNTDIIKRADDLRGVTVAVNSFRNIDELMVRMYLDGTGLRWDEVNVIEVGFPDMASMLQDGRIAMASIVEPYTTLALQDECGRVEKIANHYLGFSASTLVTTYVSSGKAIREKTDVLRGFVQAMRQATSYISAHDGEVRAFIGTYTSVPSELLDRIGLPEFGMEPRRMAINAHLQHMKRFGCIDSSAALPDTVVWSFGGVQPAAAASDGTDECR</sequence>
<dbReference type="Gene3D" id="3.40.190.10">
    <property type="entry name" value="Periplasmic binding protein-like II"/>
    <property type="match status" value="2"/>
</dbReference>
<organism evidence="5 6">
    <name type="scientific">Prosthecochloris ethylica</name>
    <dbReference type="NCBI Taxonomy" id="2743976"/>
    <lineage>
        <taxon>Bacteria</taxon>
        <taxon>Pseudomonadati</taxon>
        <taxon>Chlorobiota</taxon>
        <taxon>Chlorobiia</taxon>
        <taxon>Chlorobiales</taxon>
        <taxon>Chlorobiaceae</taxon>
        <taxon>Prosthecochloris</taxon>
    </lineage>
</organism>
<feature type="domain" description="SsuA/THI5-like" evidence="4">
    <location>
        <begin position="11"/>
        <end position="223"/>
    </location>
</feature>
<keyword evidence="3" id="KW-0732">Signal</keyword>
<dbReference type="InterPro" id="IPR015168">
    <property type="entry name" value="SsuA/THI5"/>
</dbReference>
<proteinExistence type="inferred from homology"/>
<comment type="caution">
    <text evidence="5">The sequence shown here is derived from an EMBL/GenBank/DDBJ whole genome shotgun (WGS) entry which is preliminary data.</text>
</comment>
<accession>A0ABR9XSY1</accession>
<name>A0ABR9XSY1_9CHLB</name>
<reference evidence="5 6" key="1">
    <citation type="journal article" date="2020" name="Microorganisms">
        <title>Simultaneous Genome Sequencing of Prosthecochloris ethylica and Desulfuromonas acetoxidans within a Syntrophic Mixture Reveals Unique Pili and Protein Interactions.</title>
        <authorList>
            <person name="Kyndt J.A."/>
            <person name="Van Beeumen J.J."/>
            <person name="Meyer T.E."/>
        </authorList>
    </citation>
    <scope>NUCLEOTIDE SEQUENCE [LARGE SCALE GENOMIC DNA]</scope>
    <source>
        <strain evidence="5 6">N3</strain>
    </source>
</reference>
<protein>
    <submittedName>
        <fullName evidence="5">ABC transporter substrate-binding protein</fullName>
    </submittedName>
</protein>
<dbReference type="EMBL" id="JADGII010000011">
    <property type="protein sequence ID" value="MBF0637034.1"/>
    <property type="molecule type" value="Genomic_DNA"/>
</dbReference>
<comment type="subcellular location">
    <subcellularLocation>
        <location evidence="1">Periplasm</location>
    </subcellularLocation>
</comment>
<evidence type="ECO:0000259" key="4">
    <source>
        <dbReference type="Pfam" id="PF09084"/>
    </source>
</evidence>